<accession>A0A9W9GIX2</accession>
<evidence type="ECO:0000313" key="3">
    <source>
        <dbReference type="EMBL" id="KAJ5121277.1"/>
    </source>
</evidence>
<dbReference type="EMBL" id="JAPQKL010000007">
    <property type="protein sequence ID" value="KAJ5121277.1"/>
    <property type="molecule type" value="Genomic_DNA"/>
</dbReference>
<dbReference type="AlphaFoldDB" id="A0A9W9GIX2"/>
<dbReference type="GeneID" id="81409152"/>
<reference evidence="3" key="2">
    <citation type="journal article" date="2023" name="IMA Fungus">
        <title>Comparative genomic study of the Penicillium genus elucidates a diverse pangenome and 15 lateral gene transfer events.</title>
        <authorList>
            <person name="Petersen C."/>
            <person name="Sorensen T."/>
            <person name="Nielsen M.R."/>
            <person name="Sondergaard T.E."/>
            <person name="Sorensen J.L."/>
            <person name="Fitzpatrick D.A."/>
            <person name="Frisvad J.C."/>
            <person name="Nielsen K.L."/>
        </authorList>
    </citation>
    <scope>NUCLEOTIDE SEQUENCE</scope>
    <source>
        <strain evidence="3">IBT 22155</strain>
    </source>
</reference>
<dbReference type="Proteomes" id="UP001149079">
    <property type="component" value="Unassembled WGS sequence"/>
</dbReference>
<evidence type="ECO:0000256" key="2">
    <source>
        <dbReference type="SAM" id="SignalP"/>
    </source>
</evidence>
<dbReference type="PANTHER" id="PTHR31836:SF27">
    <property type="entry name" value="RLPA-LIKE PROTEIN DOUBLE-PSI BETA-BARREL DOMAIN-CONTAINING PROTEIN"/>
    <property type="match status" value="1"/>
</dbReference>
<reference evidence="3" key="1">
    <citation type="submission" date="2022-11" db="EMBL/GenBank/DDBJ databases">
        <authorList>
            <person name="Petersen C."/>
        </authorList>
    </citation>
    <scope>NUCLEOTIDE SEQUENCE</scope>
    <source>
        <strain evidence="3">IBT 22155</strain>
    </source>
</reference>
<dbReference type="OrthoDB" id="623670at2759"/>
<organism evidence="3 4">
    <name type="scientific">Penicillium bovifimosum</name>
    <dbReference type="NCBI Taxonomy" id="126998"/>
    <lineage>
        <taxon>Eukaryota</taxon>
        <taxon>Fungi</taxon>
        <taxon>Dikarya</taxon>
        <taxon>Ascomycota</taxon>
        <taxon>Pezizomycotina</taxon>
        <taxon>Eurotiomycetes</taxon>
        <taxon>Eurotiomycetidae</taxon>
        <taxon>Eurotiales</taxon>
        <taxon>Aspergillaceae</taxon>
        <taxon>Penicillium</taxon>
    </lineage>
</organism>
<keyword evidence="4" id="KW-1185">Reference proteome</keyword>
<keyword evidence="1 2" id="KW-0732">Signal</keyword>
<dbReference type="CDD" id="cd22191">
    <property type="entry name" value="DPBB_RlpA_EXP_N-like"/>
    <property type="match status" value="1"/>
</dbReference>
<feature type="chain" id="PRO_5040807496" evidence="2">
    <location>
        <begin position="28"/>
        <end position="167"/>
    </location>
</feature>
<comment type="caution">
    <text evidence="3">The sequence shown here is derived from an EMBL/GenBank/DDBJ whole genome shotgun (WGS) entry which is preliminary data.</text>
</comment>
<protein>
    <submittedName>
        <fullName evidence="3">Barwin-related endoglucanase</fullName>
    </submittedName>
</protein>
<evidence type="ECO:0000313" key="4">
    <source>
        <dbReference type="Proteomes" id="UP001149079"/>
    </source>
</evidence>
<gene>
    <name evidence="3" type="ORF">N7515_009238</name>
</gene>
<dbReference type="RefSeq" id="XP_056517781.1">
    <property type="nucleotide sequence ID" value="XM_056669982.1"/>
</dbReference>
<dbReference type="Gene3D" id="2.40.40.10">
    <property type="entry name" value="RlpA-like domain"/>
    <property type="match status" value="1"/>
</dbReference>
<sequence length="167" mass="18180">MVSTKMHKGKAMAIIAFLSVAAAGAPAMDPETVDHRAGMSADVVHDGAHGDIHGGNHTISHGPERYGGDLTWFKTGLGACGWYNNPGDAICAISHIAYDRMNVDSNPNHNRLCGRKIRLQRGSREIDVVVADRCEGCKEFDIDVTTGVFGKLGNLDEGRVHIDWWWI</sequence>
<dbReference type="InterPro" id="IPR036908">
    <property type="entry name" value="RlpA-like_sf"/>
</dbReference>
<proteinExistence type="predicted"/>
<dbReference type="PANTHER" id="PTHR31836">
    <property type="match status" value="1"/>
</dbReference>
<dbReference type="SUPFAM" id="SSF50685">
    <property type="entry name" value="Barwin-like endoglucanases"/>
    <property type="match status" value="1"/>
</dbReference>
<feature type="signal peptide" evidence="2">
    <location>
        <begin position="1"/>
        <end position="27"/>
    </location>
</feature>
<evidence type="ECO:0000256" key="1">
    <source>
        <dbReference type="ARBA" id="ARBA00022729"/>
    </source>
</evidence>
<name>A0A9W9GIX2_9EURO</name>
<dbReference type="InterPro" id="IPR051477">
    <property type="entry name" value="Expansin_CellWall"/>
</dbReference>